<protein>
    <submittedName>
        <fullName evidence="7">MFS transporter</fullName>
    </submittedName>
</protein>
<feature type="transmembrane region" description="Helical" evidence="5">
    <location>
        <begin position="335"/>
        <end position="356"/>
    </location>
</feature>
<dbReference type="SUPFAM" id="SSF103473">
    <property type="entry name" value="MFS general substrate transporter"/>
    <property type="match status" value="1"/>
</dbReference>
<sequence length="392" mass="40328">MVGETRISYGLLAAVLLVGLNLRSSIAAVSPVLPDIRADLHMSSATAGLLTSLPVLCFALGSPAALWLGRRLGIYRALLVGCLVIALATLARPYAGVGLLLAATVILGLAMTVGNVLMPAAVKRDFGSAAGRITGVTTASLSTGAALAAALTAPLAVWLGWRHALAAWAVVAVVAVVALARPAARARHAPAAERPRRHETGARLRTNRVAWALTAFLGLQSVTYYAVTAWMPSLLRETAGLSLADAGLAMSLFQVLGIPGTLMVPVLVHLGRDQRGLGGSIGVAWLVVVLGLVLAPGLWPIWCVVGGIVQGMGISYAFTILVLRSADDHVAVRLSAMMQLIGYIVGASGPFLIGLIQGTTGSWTLAMIPLAIAAVGLTAAAIVAGRDRVLHV</sequence>
<gene>
    <name evidence="7" type="ORF">GCM10017579_21210</name>
</gene>
<dbReference type="PROSITE" id="PS50850">
    <property type="entry name" value="MFS"/>
    <property type="match status" value="1"/>
</dbReference>
<accession>A0ABQ5SWT5</accession>
<feature type="domain" description="Major facilitator superfamily (MFS) profile" evidence="6">
    <location>
        <begin position="7"/>
        <end position="388"/>
    </location>
</feature>
<evidence type="ECO:0000256" key="1">
    <source>
        <dbReference type="ARBA" id="ARBA00004651"/>
    </source>
</evidence>
<dbReference type="InterPro" id="IPR020846">
    <property type="entry name" value="MFS_dom"/>
</dbReference>
<reference evidence="7" key="2">
    <citation type="submission" date="2023-01" db="EMBL/GenBank/DDBJ databases">
        <authorList>
            <person name="Sun Q."/>
            <person name="Evtushenko L."/>
        </authorList>
    </citation>
    <scope>NUCLEOTIDE SEQUENCE</scope>
    <source>
        <strain evidence="7">VKM Ac-1246</strain>
    </source>
</reference>
<dbReference type="PANTHER" id="PTHR23523">
    <property type="match status" value="1"/>
</dbReference>
<dbReference type="EMBL" id="BSEL01000005">
    <property type="protein sequence ID" value="GLJ68085.1"/>
    <property type="molecule type" value="Genomic_DNA"/>
</dbReference>
<feature type="transmembrane region" description="Helical" evidence="5">
    <location>
        <begin position="44"/>
        <end position="67"/>
    </location>
</feature>
<feature type="transmembrane region" description="Helical" evidence="5">
    <location>
        <begin position="277"/>
        <end position="295"/>
    </location>
</feature>
<comment type="subcellular location">
    <subcellularLocation>
        <location evidence="1">Cell membrane</location>
        <topology evidence="1">Multi-pass membrane protein</topology>
    </subcellularLocation>
</comment>
<feature type="transmembrane region" description="Helical" evidence="5">
    <location>
        <begin position="97"/>
        <end position="118"/>
    </location>
</feature>
<keyword evidence="2 5" id="KW-0812">Transmembrane</keyword>
<dbReference type="InterPro" id="IPR011701">
    <property type="entry name" value="MFS"/>
</dbReference>
<feature type="transmembrane region" description="Helical" evidence="5">
    <location>
        <begin position="247"/>
        <end position="270"/>
    </location>
</feature>
<evidence type="ECO:0000256" key="4">
    <source>
        <dbReference type="ARBA" id="ARBA00023136"/>
    </source>
</evidence>
<dbReference type="Proteomes" id="UP001142292">
    <property type="component" value="Unassembled WGS sequence"/>
</dbReference>
<feature type="transmembrane region" description="Helical" evidence="5">
    <location>
        <begin position="74"/>
        <end position="91"/>
    </location>
</feature>
<feature type="transmembrane region" description="Helical" evidence="5">
    <location>
        <begin position="205"/>
        <end position="227"/>
    </location>
</feature>
<organism evidence="7 8">
    <name type="scientific">Nocardioides luteus</name>
    <dbReference type="NCBI Taxonomy" id="1844"/>
    <lineage>
        <taxon>Bacteria</taxon>
        <taxon>Bacillati</taxon>
        <taxon>Actinomycetota</taxon>
        <taxon>Actinomycetes</taxon>
        <taxon>Propionibacteriales</taxon>
        <taxon>Nocardioidaceae</taxon>
        <taxon>Nocardioides</taxon>
    </lineage>
</organism>
<dbReference type="InterPro" id="IPR036259">
    <property type="entry name" value="MFS_trans_sf"/>
</dbReference>
<name>A0ABQ5SWT5_9ACTN</name>
<keyword evidence="3 5" id="KW-1133">Transmembrane helix</keyword>
<evidence type="ECO:0000313" key="7">
    <source>
        <dbReference type="EMBL" id="GLJ68085.1"/>
    </source>
</evidence>
<reference evidence="7" key="1">
    <citation type="journal article" date="2014" name="Int. J. Syst. Evol. Microbiol.">
        <title>Complete genome of a new Firmicutes species belonging to the dominant human colonic microbiota ('Ruminococcus bicirculans') reveals two chromosomes and a selective capacity to utilize plant glucans.</title>
        <authorList>
            <consortium name="NISC Comparative Sequencing Program"/>
            <person name="Wegmann U."/>
            <person name="Louis P."/>
            <person name="Goesmann A."/>
            <person name="Henrissat B."/>
            <person name="Duncan S.H."/>
            <person name="Flint H.J."/>
        </authorList>
    </citation>
    <scope>NUCLEOTIDE SEQUENCE</scope>
    <source>
        <strain evidence="7">VKM Ac-1246</strain>
    </source>
</reference>
<evidence type="ECO:0000256" key="3">
    <source>
        <dbReference type="ARBA" id="ARBA00022989"/>
    </source>
</evidence>
<evidence type="ECO:0000256" key="5">
    <source>
        <dbReference type="SAM" id="Phobius"/>
    </source>
</evidence>
<keyword evidence="4 5" id="KW-0472">Membrane</keyword>
<keyword evidence="8" id="KW-1185">Reference proteome</keyword>
<dbReference type="Pfam" id="PF07690">
    <property type="entry name" value="MFS_1"/>
    <property type="match status" value="1"/>
</dbReference>
<feature type="transmembrane region" description="Helical" evidence="5">
    <location>
        <begin position="165"/>
        <end position="184"/>
    </location>
</feature>
<feature type="transmembrane region" description="Helical" evidence="5">
    <location>
        <begin position="362"/>
        <end position="384"/>
    </location>
</feature>
<dbReference type="Gene3D" id="1.20.1250.20">
    <property type="entry name" value="MFS general substrate transporter like domains"/>
    <property type="match status" value="1"/>
</dbReference>
<dbReference type="RefSeq" id="WP_189120054.1">
    <property type="nucleotide sequence ID" value="NZ_BMRK01000018.1"/>
</dbReference>
<evidence type="ECO:0000256" key="2">
    <source>
        <dbReference type="ARBA" id="ARBA00022692"/>
    </source>
</evidence>
<dbReference type="InterPro" id="IPR052524">
    <property type="entry name" value="MFS_Cyanate_Porter"/>
</dbReference>
<comment type="caution">
    <text evidence="7">The sequence shown here is derived from an EMBL/GenBank/DDBJ whole genome shotgun (WGS) entry which is preliminary data.</text>
</comment>
<evidence type="ECO:0000313" key="8">
    <source>
        <dbReference type="Proteomes" id="UP001142292"/>
    </source>
</evidence>
<proteinExistence type="predicted"/>
<evidence type="ECO:0000259" key="6">
    <source>
        <dbReference type="PROSITE" id="PS50850"/>
    </source>
</evidence>
<feature type="transmembrane region" description="Helical" evidence="5">
    <location>
        <begin position="139"/>
        <end position="159"/>
    </location>
</feature>
<feature type="transmembrane region" description="Helical" evidence="5">
    <location>
        <begin position="301"/>
        <end position="323"/>
    </location>
</feature>
<dbReference type="PANTHER" id="PTHR23523:SF2">
    <property type="entry name" value="2-NITROIMIDAZOLE TRANSPORTER"/>
    <property type="match status" value="1"/>
</dbReference>